<dbReference type="EMBL" id="BK016062">
    <property type="protein sequence ID" value="DAF92062.1"/>
    <property type="molecule type" value="Genomic_DNA"/>
</dbReference>
<evidence type="ECO:0000313" key="1">
    <source>
        <dbReference type="EMBL" id="DAF92062.1"/>
    </source>
</evidence>
<proteinExistence type="predicted"/>
<accession>A0A8S5UCG2</accession>
<sequence length="50" mass="5983">MLCLYPYYLLNTNSEFQSIPLLLTMKMKAVWFQESTKTPETFLLISSYRQ</sequence>
<reference evidence="1" key="1">
    <citation type="journal article" date="2021" name="Proc. Natl. Acad. Sci. U.S.A.">
        <title>A Catalog of Tens of Thousands of Viruses from Human Metagenomes Reveals Hidden Associations with Chronic Diseases.</title>
        <authorList>
            <person name="Tisza M.J."/>
            <person name="Buck C.B."/>
        </authorList>
    </citation>
    <scope>NUCLEOTIDE SEQUENCE</scope>
    <source>
        <strain evidence="1">CtZkC8</strain>
    </source>
</reference>
<organism evidence="1">
    <name type="scientific">Podoviridae sp. ctZkC8</name>
    <dbReference type="NCBI Taxonomy" id="2825259"/>
    <lineage>
        <taxon>Viruses</taxon>
        <taxon>Duplodnaviria</taxon>
        <taxon>Heunggongvirae</taxon>
        <taxon>Uroviricota</taxon>
        <taxon>Caudoviricetes</taxon>
    </lineage>
</organism>
<name>A0A8S5UCG2_9CAUD</name>
<protein>
    <submittedName>
        <fullName evidence="1">Uncharacterized protein</fullName>
    </submittedName>
</protein>